<keyword evidence="1" id="KW-1133">Transmembrane helix</keyword>
<feature type="transmembrane region" description="Helical" evidence="1">
    <location>
        <begin position="94"/>
        <end position="117"/>
    </location>
</feature>
<keyword evidence="3" id="KW-1185">Reference proteome</keyword>
<gene>
    <name evidence="2" type="ORF">M0C40_06265</name>
</gene>
<name>A0AAX3SWM3_SPICI</name>
<dbReference type="SUPFAM" id="SSF53613">
    <property type="entry name" value="Ribokinase-like"/>
    <property type="match status" value="1"/>
</dbReference>
<dbReference type="RefSeq" id="WP_277938202.1">
    <property type="nucleotide sequence ID" value="NZ_CP096246.1"/>
</dbReference>
<dbReference type="Proteomes" id="UP001214629">
    <property type="component" value="Chromosome"/>
</dbReference>
<dbReference type="EMBL" id="CP096246">
    <property type="protein sequence ID" value="WFG95702.1"/>
    <property type="molecule type" value="Genomic_DNA"/>
</dbReference>
<evidence type="ECO:0008006" key="4">
    <source>
        <dbReference type="Google" id="ProtNLM"/>
    </source>
</evidence>
<evidence type="ECO:0000313" key="3">
    <source>
        <dbReference type="Proteomes" id="UP001214629"/>
    </source>
</evidence>
<sequence length="121" mass="14003">MIVQQFQQLQLKQIKLSLFFTYKSAFINYDIILYLGKVVVWQLGFHQQEINSICAKLIDNNLFYKDSVQLHSRSLILHKGIYGNLLIFASSLEYLNAGILVANMALNAGFGLVIWLYHQNY</sequence>
<dbReference type="AlphaFoldDB" id="A0AAX3SWM3"/>
<dbReference type="Gene3D" id="3.40.1190.20">
    <property type="match status" value="1"/>
</dbReference>
<accession>A0AAX3SWM3</accession>
<organism evidence="2 3">
    <name type="scientific">Spiroplasma citri</name>
    <dbReference type="NCBI Taxonomy" id="2133"/>
    <lineage>
        <taxon>Bacteria</taxon>
        <taxon>Bacillati</taxon>
        <taxon>Mycoplasmatota</taxon>
        <taxon>Mollicutes</taxon>
        <taxon>Entomoplasmatales</taxon>
        <taxon>Spiroplasmataceae</taxon>
        <taxon>Spiroplasma</taxon>
    </lineage>
</organism>
<protein>
    <recommendedName>
        <fullName evidence="4">Transmembrane protein</fullName>
    </recommendedName>
</protein>
<dbReference type="InterPro" id="IPR029056">
    <property type="entry name" value="Ribokinase-like"/>
</dbReference>
<keyword evidence="1" id="KW-0472">Membrane</keyword>
<proteinExistence type="predicted"/>
<reference evidence="2 3" key="1">
    <citation type="submission" date="2022-04" db="EMBL/GenBank/DDBJ databases">
        <title>Whole genome of Spiroplasma citri.</title>
        <authorList>
            <person name="Khanchezar A."/>
            <person name="Izadpanah K."/>
            <person name="Taghavi M."/>
            <person name="Ghorbani A."/>
            <person name="Beven L."/>
        </authorList>
    </citation>
    <scope>NUCLEOTIDE SEQUENCE [LARGE SCALE GENOMIC DNA]</scope>
    <source>
        <strain evidence="2 3">D4</strain>
    </source>
</reference>
<evidence type="ECO:0000313" key="2">
    <source>
        <dbReference type="EMBL" id="WFG95702.1"/>
    </source>
</evidence>
<evidence type="ECO:0000256" key="1">
    <source>
        <dbReference type="SAM" id="Phobius"/>
    </source>
</evidence>
<keyword evidence="1" id="KW-0812">Transmembrane</keyword>